<dbReference type="InterPro" id="IPR050832">
    <property type="entry name" value="Bact_Acetyltransf"/>
</dbReference>
<proteinExistence type="predicted"/>
<accession>A0A5A7SH65</accession>
<evidence type="ECO:0000259" key="3">
    <source>
        <dbReference type="PROSITE" id="PS51186"/>
    </source>
</evidence>
<dbReference type="OrthoDB" id="8018325at2"/>
<dbReference type="InterPro" id="IPR016181">
    <property type="entry name" value="Acyl_CoA_acyltransferase"/>
</dbReference>
<evidence type="ECO:0000313" key="4">
    <source>
        <dbReference type="EMBL" id="KAA0024739.1"/>
    </source>
</evidence>
<dbReference type="Proteomes" id="UP000322244">
    <property type="component" value="Unassembled WGS sequence"/>
</dbReference>
<organism evidence="4 5">
    <name type="scientific">Antrihabitans cavernicola</name>
    <dbReference type="NCBI Taxonomy" id="2495913"/>
    <lineage>
        <taxon>Bacteria</taxon>
        <taxon>Bacillati</taxon>
        <taxon>Actinomycetota</taxon>
        <taxon>Actinomycetes</taxon>
        <taxon>Mycobacteriales</taxon>
        <taxon>Nocardiaceae</taxon>
        <taxon>Antrihabitans</taxon>
    </lineage>
</organism>
<dbReference type="PANTHER" id="PTHR43877">
    <property type="entry name" value="AMINOALKYLPHOSPHONATE N-ACETYLTRANSFERASE-RELATED-RELATED"/>
    <property type="match status" value="1"/>
</dbReference>
<protein>
    <submittedName>
        <fullName evidence="4">GNAT family N-acetyltransferase</fullName>
    </submittedName>
</protein>
<reference evidence="4 5" key="1">
    <citation type="submission" date="2019-07" db="EMBL/GenBank/DDBJ databases">
        <title>Rhodococcus cavernicolus sp. nov., isolated from a cave.</title>
        <authorList>
            <person name="Lee S.D."/>
        </authorList>
    </citation>
    <scope>NUCLEOTIDE SEQUENCE [LARGE SCALE GENOMIC DNA]</scope>
    <source>
        <strain evidence="4 5">C1-24</strain>
    </source>
</reference>
<dbReference type="Gene3D" id="3.40.630.30">
    <property type="match status" value="1"/>
</dbReference>
<keyword evidence="2" id="KW-0012">Acyltransferase</keyword>
<dbReference type="Pfam" id="PF00583">
    <property type="entry name" value="Acetyltransf_1"/>
    <property type="match status" value="1"/>
</dbReference>
<keyword evidence="5" id="KW-1185">Reference proteome</keyword>
<sequence length="164" mass="18445">MDSDDVRIEAFEGDHRSLEWSFREAEDSQSKLDSYIDDGRVWVAVTAENEVIGHLHVIASPDGTSWEVVNTAVVERRRGSGVGRRLLDTAVDEARRAGAHRIELATATADIGNLRFYQRCGFRMRSIVRDAFGPHTGYNEPIDVDGIPLRDQVWFDLDLQSSTL</sequence>
<dbReference type="RefSeq" id="WP_149428514.1">
    <property type="nucleotide sequence ID" value="NZ_VLNY01000001.1"/>
</dbReference>
<comment type="caution">
    <text evidence="4">The sequence shown here is derived from an EMBL/GenBank/DDBJ whole genome shotgun (WGS) entry which is preliminary data.</text>
</comment>
<keyword evidence="1 4" id="KW-0808">Transferase</keyword>
<dbReference type="GO" id="GO:0016747">
    <property type="term" value="F:acyltransferase activity, transferring groups other than amino-acyl groups"/>
    <property type="evidence" value="ECO:0007669"/>
    <property type="project" value="InterPro"/>
</dbReference>
<feature type="domain" description="N-acetyltransferase" evidence="3">
    <location>
        <begin position="1"/>
        <end position="143"/>
    </location>
</feature>
<gene>
    <name evidence="4" type="ORF">FOY51_02035</name>
</gene>
<dbReference type="SUPFAM" id="SSF55729">
    <property type="entry name" value="Acyl-CoA N-acyltransferases (Nat)"/>
    <property type="match status" value="1"/>
</dbReference>
<evidence type="ECO:0000313" key="5">
    <source>
        <dbReference type="Proteomes" id="UP000322244"/>
    </source>
</evidence>
<evidence type="ECO:0000256" key="1">
    <source>
        <dbReference type="ARBA" id="ARBA00022679"/>
    </source>
</evidence>
<dbReference type="AlphaFoldDB" id="A0A5A7SH65"/>
<dbReference type="EMBL" id="VLNY01000001">
    <property type="protein sequence ID" value="KAA0024739.1"/>
    <property type="molecule type" value="Genomic_DNA"/>
</dbReference>
<dbReference type="InterPro" id="IPR000182">
    <property type="entry name" value="GNAT_dom"/>
</dbReference>
<dbReference type="PROSITE" id="PS51186">
    <property type="entry name" value="GNAT"/>
    <property type="match status" value="1"/>
</dbReference>
<evidence type="ECO:0000256" key="2">
    <source>
        <dbReference type="ARBA" id="ARBA00023315"/>
    </source>
</evidence>
<name>A0A5A7SH65_9NOCA</name>
<dbReference type="PANTHER" id="PTHR43877:SF2">
    <property type="entry name" value="AMINOALKYLPHOSPHONATE N-ACETYLTRANSFERASE-RELATED"/>
    <property type="match status" value="1"/>
</dbReference>